<comment type="catalytic activity">
    <reaction evidence="1">
        <text>a 3-(acyloxy)acyl derivative of bacterial toxin + H2O = a 3-hydroxyacyl derivative of bacterial toxin + a fatty acid + H(+)</text>
        <dbReference type="Rhea" id="RHEA:12032"/>
        <dbReference type="ChEBI" id="CHEBI:15377"/>
        <dbReference type="ChEBI" id="CHEBI:15378"/>
        <dbReference type="ChEBI" id="CHEBI:28868"/>
        <dbReference type="ChEBI" id="CHEBI:136853"/>
        <dbReference type="ChEBI" id="CHEBI:140675"/>
        <dbReference type="EC" id="3.1.1.77"/>
    </reaction>
</comment>
<evidence type="ECO:0000256" key="1">
    <source>
        <dbReference type="PIRNR" id="PIRNR029681"/>
    </source>
</evidence>
<feature type="site" description="Critical for activity" evidence="2">
    <location>
        <position position="166"/>
    </location>
</feature>
<accession>A0A4P8IKP2</accession>
<evidence type="ECO:0000313" key="5">
    <source>
        <dbReference type="Proteomes" id="UP000298656"/>
    </source>
</evidence>
<organism evidence="4 5">
    <name type="scientific">Trinickia violacea</name>
    <dbReference type="NCBI Taxonomy" id="2571746"/>
    <lineage>
        <taxon>Bacteria</taxon>
        <taxon>Pseudomonadati</taxon>
        <taxon>Pseudomonadota</taxon>
        <taxon>Betaproteobacteria</taxon>
        <taxon>Burkholderiales</taxon>
        <taxon>Burkholderiaceae</taxon>
        <taxon>Trinickia</taxon>
    </lineage>
</organism>
<feature type="signal peptide" evidence="3">
    <location>
        <begin position="1"/>
        <end position="30"/>
    </location>
</feature>
<dbReference type="GO" id="GO:0009279">
    <property type="term" value="C:cell outer membrane"/>
    <property type="evidence" value="ECO:0007669"/>
    <property type="project" value="UniProtKB-SubCell"/>
</dbReference>
<keyword evidence="3" id="KW-0732">Signal</keyword>
<comment type="subunit">
    <text evidence="1">Homodimer.</text>
</comment>
<dbReference type="Proteomes" id="UP000298656">
    <property type="component" value="Chromosome 1"/>
</dbReference>
<dbReference type="Pfam" id="PF09411">
    <property type="entry name" value="PagL"/>
    <property type="match status" value="1"/>
</dbReference>
<evidence type="ECO:0000256" key="2">
    <source>
        <dbReference type="PIRSR" id="PIRSR029681-2"/>
    </source>
</evidence>
<dbReference type="RefSeq" id="WP_137330967.1">
    <property type="nucleotide sequence ID" value="NZ_CP040077.1"/>
</dbReference>
<comment type="subcellular location">
    <subcellularLocation>
        <location evidence="1">Cell outer membrane</location>
        <topology evidence="1">Multi-pass membrane protein</topology>
    </subcellularLocation>
</comment>
<evidence type="ECO:0000313" key="4">
    <source>
        <dbReference type="EMBL" id="QCP48125.1"/>
    </source>
</evidence>
<dbReference type="GO" id="GO:0050528">
    <property type="term" value="F:acyloxyacyl hydrolase activity"/>
    <property type="evidence" value="ECO:0007669"/>
    <property type="project" value="UniProtKB-EC"/>
</dbReference>
<comment type="function">
    <text evidence="1">Has lipid A 3-O-deacylase activity. Hydrolyzes the ester bond at the 3 position of lipid A, a bioactive component of lipopolysaccharide (LPS), thereby releasing the primary fatty acyl moiety.</text>
</comment>
<keyword evidence="1" id="KW-0472">Membrane</keyword>
<feature type="chain" id="PRO_5020892043" description="Lipid A deacylase" evidence="3">
    <location>
        <begin position="31"/>
        <end position="187"/>
    </location>
</feature>
<dbReference type="EC" id="3.1.1.77" evidence="1"/>
<keyword evidence="1" id="KW-0998">Cell outer membrane</keyword>
<dbReference type="Gene3D" id="2.40.160.20">
    <property type="match status" value="1"/>
</dbReference>
<keyword evidence="1 4" id="KW-0378">Hydrolase</keyword>
<dbReference type="AlphaFoldDB" id="A0A4P8IKP2"/>
<keyword evidence="5" id="KW-1185">Reference proteome</keyword>
<comment type="similarity">
    <text evidence="1">Belongs to the PagL family.</text>
</comment>
<dbReference type="EMBL" id="CP040077">
    <property type="protein sequence ID" value="QCP48125.1"/>
    <property type="molecule type" value="Genomic_DNA"/>
</dbReference>
<proteinExistence type="inferred from homology"/>
<name>A0A4P8IKP2_9BURK</name>
<dbReference type="PIRSF" id="PIRSF029681">
    <property type="entry name" value="PagL"/>
    <property type="match status" value="1"/>
</dbReference>
<dbReference type="OrthoDB" id="5297282at2"/>
<sequence>MKKRKPWRGALALKGAVLLTLCGACSAASADQFGVQIGGGIADHDVKKADLGFVWDPNLTWWYIGGYHFTVVGEAHVEYWHADGANINSNIYAFGATPVFRFIKDSGAIRPFFEVGVGVRFLSHPTISSNYTLSTSFQFADMVGIGAQFGSRQQYLAGFRFQHISNADIKQPNPGINFSQIYLQYNF</sequence>
<evidence type="ECO:0000256" key="3">
    <source>
        <dbReference type="SAM" id="SignalP"/>
    </source>
</evidence>
<dbReference type="SUPFAM" id="SSF56925">
    <property type="entry name" value="OMPA-like"/>
    <property type="match status" value="1"/>
</dbReference>
<gene>
    <name evidence="4" type="ORF">FAZ95_02320</name>
</gene>
<protein>
    <recommendedName>
        <fullName evidence="1">Lipid A deacylase</fullName>
        <ecNumber evidence="1">3.1.1.77</ecNumber>
    </recommendedName>
    <alternativeName>
        <fullName evidence="1">LPS 3-O-deacylase</fullName>
    </alternativeName>
    <alternativeName>
        <fullName evidence="1">Outer membrane enzyme</fullName>
    </alternativeName>
</protein>
<dbReference type="InterPro" id="IPR011250">
    <property type="entry name" value="OMP/PagP_B-barrel"/>
</dbReference>
<dbReference type="InterPro" id="IPR018550">
    <property type="entry name" value="Lipid-A_deacylase-rel"/>
</dbReference>
<reference evidence="4 5" key="1">
    <citation type="submission" date="2019-05" db="EMBL/GenBank/DDBJ databases">
        <title>Burkholderia sp. DHOD12, isolated from subtropical forest soil.</title>
        <authorList>
            <person name="Gao Z.-H."/>
            <person name="Qiu L.-H."/>
        </authorList>
    </citation>
    <scope>NUCLEOTIDE SEQUENCE [LARGE SCALE GENOMIC DNA]</scope>
    <source>
        <strain evidence="4 5">DHOD12</strain>
    </source>
</reference>
<dbReference type="KEGG" id="tvl:FAZ95_02320"/>